<dbReference type="eggNOG" id="COG3971">
    <property type="taxonomic scope" value="Bacteria"/>
</dbReference>
<dbReference type="AlphaFoldDB" id="E8V3B4"/>
<dbReference type="GO" id="GO:0008684">
    <property type="term" value="F:2-oxopent-4-enoate hydratase activity"/>
    <property type="evidence" value="ECO:0007669"/>
    <property type="project" value="TreeGrafter"/>
</dbReference>
<dbReference type="PANTHER" id="PTHR30143:SF0">
    <property type="entry name" value="2-KETO-4-PENTENOATE HYDRATASE"/>
    <property type="match status" value="1"/>
</dbReference>
<dbReference type="InterPro" id="IPR036663">
    <property type="entry name" value="Fumarylacetoacetase_C_sf"/>
</dbReference>
<evidence type="ECO:0000256" key="1">
    <source>
        <dbReference type="ARBA" id="ARBA00023239"/>
    </source>
</evidence>
<accession>E8V3B4</accession>
<organism evidence="3 4">
    <name type="scientific">Terriglobus saanensis (strain ATCC BAA-1853 / DSM 23119 / SP1PR4)</name>
    <dbReference type="NCBI Taxonomy" id="401053"/>
    <lineage>
        <taxon>Bacteria</taxon>
        <taxon>Pseudomonadati</taxon>
        <taxon>Acidobacteriota</taxon>
        <taxon>Terriglobia</taxon>
        <taxon>Terriglobales</taxon>
        <taxon>Acidobacteriaceae</taxon>
        <taxon>Terriglobus</taxon>
    </lineage>
</organism>
<evidence type="ECO:0000259" key="2">
    <source>
        <dbReference type="Pfam" id="PF01557"/>
    </source>
</evidence>
<dbReference type="SUPFAM" id="SSF56529">
    <property type="entry name" value="FAH"/>
    <property type="match status" value="1"/>
</dbReference>
<dbReference type="Proteomes" id="UP000006844">
    <property type="component" value="Chromosome"/>
</dbReference>
<dbReference type="InterPro" id="IPR011234">
    <property type="entry name" value="Fumarylacetoacetase-like_C"/>
</dbReference>
<sequence>MFSDERKKELTSVADALREARQHGKPLASVHEAHTPQTLDEAYFIQDSIAPTFGPNGGWKVGAPSATDTPFFAPMPKAWMKENASILSDARHRLRGVEAEISFLIGQDLPLRPEPYTREEVIAAIASAHPAIEVLEAGLEDPRTAPRMAMFSDMQMHGGFVPGPTIANWQTIDWSKESVTLAIDGKIEMERTASNPGGTDLLRLMLHLVNEGSARTGGLHKGDWITTGSWTGATWVQPGAKIDVQFTHAGHVSLQFA</sequence>
<dbReference type="STRING" id="401053.AciPR4_1664"/>
<dbReference type="RefSeq" id="WP_013568204.1">
    <property type="nucleotide sequence ID" value="NC_014963.1"/>
</dbReference>
<name>E8V3B4_TERSS</name>
<dbReference type="EMBL" id="CP002467">
    <property type="protein sequence ID" value="ADV82471.1"/>
    <property type="molecule type" value="Genomic_DNA"/>
</dbReference>
<protein>
    <recommendedName>
        <fullName evidence="2">Fumarylacetoacetase-like C-terminal domain-containing protein</fullName>
    </recommendedName>
</protein>
<evidence type="ECO:0000313" key="4">
    <source>
        <dbReference type="Proteomes" id="UP000006844"/>
    </source>
</evidence>
<dbReference type="PANTHER" id="PTHR30143">
    <property type="entry name" value="ACID HYDRATASE"/>
    <property type="match status" value="1"/>
</dbReference>
<dbReference type="Gene3D" id="3.90.850.10">
    <property type="entry name" value="Fumarylacetoacetase-like, C-terminal domain"/>
    <property type="match status" value="1"/>
</dbReference>
<evidence type="ECO:0000313" key="3">
    <source>
        <dbReference type="EMBL" id="ADV82471.1"/>
    </source>
</evidence>
<feature type="domain" description="Fumarylacetoacetase-like C-terminal" evidence="2">
    <location>
        <begin position="72"/>
        <end position="252"/>
    </location>
</feature>
<reference evidence="3 4" key="1">
    <citation type="journal article" date="2012" name="Stand. Genomic Sci.">
        <title>Complete genome sequence of Terriglobus saanensis type strain SP1PR4(T), an Acidobacteria from tundra soil.</title>
        <authorList>
            <person name="Rawat S.R."/>
            <person name="Mannisto M.K."/>
            <person name="Starovoytov V."/>
            <person name="Goodwin L."/>
            <person name="Nolan M."/>
            <person name="Hauser L."/>
            <person name="Land M."/>
            <person name="Davenport K.W."/>
            <person name="Woyke T."/>
            <person name="Haggblom M.M."/>
        </authorList>
    </citation>
    <scope>NUCLEOTIDE SEQUENCE</scope>
    <source>
        <strain evidence="4">ATCC BAA-1853 / DSM 23119 / SP1PR4</strain>
    </source>
</reference>
<dbReference type="OrthoDB" id="9792137at2"/>
<keyword evidence="1" id="KW-0456">Lyase</keyword>
<dbReference type="KEGG" id="tsa:AciPR4_1664"/>
<dbReference type="InterPro" id="IPR050772">
    <property type="entry name" value="Hydratase-Decarb/MhpD_sf"/>
</dbReference>
<proteinExistence type="predicted"/>
<dbReference type="Pfam" id="PF01557">
    <property type="entry name" value="FAA_hydrolase"/>
    <property type="match status" value="1"/>
</dbReference>
<dbReference type="GO" id="GO:0005737">
    <property type="term" value="C:cytoplasm"/>
    <property type="evidence" value="ECO:0007669"/>
    <property type="project" value="TreeGrafter"/>
</dbReference>
<keyword evidence="4" id="KW-1185">Reference proteome</keyword>
<gene>
    <name evidence="3" type="ordered locus">AciPR4_1664</name>
</gene>
<dbReference type="HOGENOM" id="CLU_060136_1_0_0"/>